<organism evidence="2 3">
    <name type="scientific">Caenorhabditis nigoni</name>
    <dbReference type="NCBI Taxonomy" id="1611254"/>
    <lineage>
        <taxon>Eukaryota</taxon>
        <taxon>Metazoa</taxon>
        <taxon>Ecdysozoa</taxon>
        <taxon>Nematoda</taxon>
        <taxon>Chromadorea</taxon>
        <taxon>Rhabditida</taxon>
        <taxon>Rhabditina</taxon>
        <taxon>Rhabditomorpha</taxon>
        <taxon>Rhabditoidea</taxon>
        <taxon>Rhabditidae</taxon>
        <taxon>Peloderinae</taxon>
        <taxon>Caenorhabditis</taxon>
    </lineage>
</organism>
<comment type="caution">
    <text evidence="2">The sequence shown here is derived from an EMBL/GenBank/DDBJ whole genome shotgun (WGS) entry which is preliminary data.</text>
</comment>
<reference evidence="3" key="1">
    <citation type="submission" date="2017-10" db="EMBL/GenBank/DDBJ databases">
        <title>Rapid genome shrinkage in a self-fertile nematode reveals novel sperm competition proteins.</title>
        <authorList>
            <person name="Yin D."/>
            <person name="Schwarz E.M."/>
            <person name="Thomas C.G."/>
            <person name="Felde R.L."/>
            <person name="Korf I.F."/>
            <person name="Cutter A.D."/>
            <person name="Schartner C.M."/>
            <person name="Ralston E.J."/>
            <person name="Meyer B.J."/>
            <person name="Haag E.S."/>
        </authorList>
    </citation>
    <scope>NUCLEOTIDE SEQUENCE [LARGE SCALE GENOMIC DNA]</scope>
    <source>
        <strain evidence="3">JU1422</strain>
    </source>
</reference>
<dbReference type="EMBL" id="PDUG01000001">
    <property type="protein sequence ID" value="PIC51765.1"/>
    <property type="molecule type" value="Genomic_DNA"/>
</dbReference>
<feature type="region of interest" description="Disordered" evidence="1">
    <location>
        <begin position="60"/>
        <end position="80"/>
    </location>
</feature>
<dbReference type="OrthoDB" id="5827281at2759"/>
<dbReference type="Proteomes" id="UP000230233">
    <property type="component" value="Chromosome I"/>
</dbReference>
<sequence>MGVCRRIFKHYEPSELTICVTIRCEPGSPPRFDHWNISKPGQPPKIISCSRGSTIYDENRERRSRRKIVKKRKKSDVSEKLGRSEISEKCDNMEVQILSDQPLLHSDSSTLISNDVAMMSSPEISLPMEEPKELESADRAMSVTSLDSLAGLGGMMSMPEDSDDVVVMRRVIEDTNSEEKTSEESEKIEKEEPKLNVKGQQFDLASNGDVDASEIQSMISNGTTNKKKVLVRRKKKSTTPESAPRYRDFTETSIYMYIEMNKENVGEFVWDQKCTRIDALAAPIPELDRTTTPEIPVEIQIFD</sequence>
<name>A0A2G5VIZ2_9PELO</name>
<accession>A0A2G5VIZ2</accession>
<feature type="region of interest" description="Disordered" evidence="1">
    <location>
        <begin position="174"/>
        <end position="193"/>
    </location>
</feature>
<evidence type="ECO:0000313" key="3">
    <source>
        <dbReference type="Proteomes" id="UP000230233"/>
    </source>
</evidence>
<keyword evidence="3" id="KW-1185">Reference proteome</keyword>
<gene>
    <name evidence="2" type="primary">Cni-F36F2.2</name>
    <name evidence="2" type="synonym">Cnig_chr_I.g2144</name>
    <name evidence="2" type="ORF">B9Z55_002144</name>
</gene>
<evidence type="ECO:0000313" key="2">
    <source>
        <dbReference type="EMBL" id="PIC51765.1"/>
    </source>
</evidence>
<evidence type="ECO:0000256" key="1">
    <source>
        <dbReference type="SAM" id="MobiDB-lite"/>
    </source>
</evidence>
<protein>
    <submittedName>
        <fullName evidence="2">Uncharacterized protein</fullName>
    </submittedName>
</protein>
<proteinExistence type="predicted"/>
<feature type="compositionally biased region" description="Basic residues" evidence="1">
    <location>
        <begin position="62"/>
        <end position="74"/>
    </location>
</feature>
<dbReference type="AlphaFoldDB" id="A0A2G5VIZ2"/>